<protein>
    <recommendedName>
        <fullName evidence="3">EF-hand domain-containing protein</fullName>
    </recommendedName>
</protein>
<organism evidence="4 5">
    <name type="scientific">Thecamonas trahens ATCC 50062</name>
    <dbReference type="NCBI Taxonomy" id="461836"/>
    <lineage>
        <taxon>Eukaryota</taxon>
        <taxon>Apusozoa</taxon>
        <taxon>Apusomonadida</taxon>
        <taxon>Apusomonadidae</taxon>
        <taxon>Thecamonas</taxon>
    </lineage>
</organism>
<name>A0A0L0DC09_THETB</name>
<keyword evidence="5" id="KW-1185">Reference proteome</keyword>
<accession>A0A0L0DC09</accession>
<evidence type="ECO:0000256" key="2">
    <source>
        <dbReference type="SAM" id="MobiDB-lite"/>
    </source>
</evidence>
<dbReference type="Proteomes" id="UP000054408">
    <property type="component" value="Unassembled WGS sequence"/>
</dbReference>
<dbReference type="GeneID" id="25565317"/>
<gene>
    <name evidence="4" type="ORF">AMSG_06055</name>
</gene>
<dbReference type="Gene3D" id="1.10.238.10">
    <property type="entry name" value="EF-hand"/>
    <property type="match status" value="1"/>
</dbReference>
<dbReference type="PROSITE" id="PS00018">
    <property type="entry name" value="EF_HAND_1"/>
    <property type="match status" value="1"/>
</dbReference>
<dbReference type="PRINTS" id="PR00450">
    <property type="entry name" value="RECOVERIN"/>
</dbReference>
<sequence length="353" mass="39356">MGSTVTKMTKKFKSDGLSDAEFTIEDLGEVKIGLKEVQAKEGGVDLEQWRKVWKKACDLDGDFVDGLFQIFDEANNQWVDFREYAIWAALVGRTPIRRKISYCYRVFDRNGNGVLEENELILLCEAVIRTIKRVVYNTPGTVNEDGHQSFALTDKETDAAKSMAKKILKECKVDDDDEDSDAPAGASYKNIQAKWESAKALKDVKHILNFFNDITEQLETRGDDYTGPYSKKYKSHKGDKKGKSKKGKKGKKGKAAASSADESEEPSKSKKGKDKKASKKDKKASKKDKKADKKASKKGKSDKGKDKKDKKASKKDKSDKGKDKKGKDKGKDKSDKGKDKAKGKGKKAKKAKK</sequence>
<feature type="compositionally biased region" description="Basic residues" evidence="2">
    <location>
        <begin position="343"/>
        <end position="353"/>
    </location>
</feature>
<dbReference type="PROSITE" id="PS50222">
    <property type="entry name" value="EF_HAND_2"/>
    <property type="match status" value="1"/>
</dbReference>
<evidence type="ECO:0000259" key="3">
    <source>
        <dbReference type="PROSITE" id="PS50222"/>
    </source>
</evidence>
<reference evidence="4 5" key="1">
    <citation type="submission" date="2010-05" db="EMBL/GenBank/DDBJ databases">
        <title>The Genome Sequence of Thecamonas trahens ATCC 50062.</title>
        <authorList>
            <consortium name="The Broad Institute Genome Sequencing Platform"/>
            <person name="Russ C."/>
            <person name="Cuomo C."/>
            <person name="Shea T."/>
            <person name="Young S.K."/>
            <person name="Zeng Q."/>
            <person name="Koehrsen M."/>
            <person name="Haas B."/>
            <person name="Borodovsky M."/>
            <person name="Guigo R."/>
            <person name="Alvarado L."/>
            <person name="Berlin A."/>
            <person name="Bochicchio J."/>
            <person name="Borenstein D."/>
            <person name="Chapman S."/>
            <person name="Chen Z."/>
            <person name="Freedman E."/>
            <person name="Gellesch M."/>
            <person name="Goldberg J."/>
            <person name="Griggs A."/>
            <person name="Gujja S."/>
            <person name="Heilman E."/>
            <person name="Heiman D."/>
            <person name="Hepburn T."/>
            <person name="Howarth C."/>
            <person name="Jen D."/>
            <person name="Larson L."/>
            <person name="Mehta T."/>
            <person name="Park D."/>
            <person name="Pearson M."/>
            <person name="Roberts A."/>
            <person name="Saif S."/>
            <person name="Shenoy N."/>
            <person name="Sisk P."/>
            <person name="Stolte C."/>
            <person name="Sykes S."/>
            <person name="Thomson T."/>
            <person name="Walk T."/>
            <person name="White J."/>
            <person name="Yandava C."/>
            <person name="Burger G."/>
            <person name="Gray M.W."/>
            <person name="Holland P.W.H."/>
            <person name="King N."/>
            <person name="Lang F.B.F."/>
            <person name="Roger A.J."/>
            <person name="Ruiz-Trillo I."/>
            <person name="Lander E."/>
            <person name="Nusbaum C."/>
        </authorList>
    </citation>
    <scope>NUCLEOTIDE SEQUENCE [LARGE SCALE GENOMIC DNA]</scope>
    <source>
        <strain evidence="4 5">ATCC 50062</strain>
    </source>
</reference>
<dbReference type="SUPFAM" id="SSF47473">
    <property type="entry name" value="EF-hand"/>
    <property type="match status" value="1"/>
</dbReference>
<dbReference type="RefSeq" id="XP_013757559.1">
    <property type="nucleotide sequence ID" value="XM_013902105.1"/>
</dbReference>
<dbReference type="AlphaFoldDB" id="A0A0L0DC09"/>
<dbReference type="InterPro" id="IPR018247">
    <property type="entry name" value="EF_Hand_1_Ca_BS"/>
</dbReference>
<dbReference type="InterPro" id="IPR002048">
    <property type="entry name" value="EF_hand_dom"/>
</dbReference>
<feature type="compositionally biased region" description="Basic residues" evidence="2">
    <location>
        <begin position="231"/>
        <end position="254"/>
    </location>
</feature>
<dbReference type="InterPro" id="IPR011992">
    <property type="entry name" value="EF-hand-dom_pair"/>
</dbReference>
<feature type="domain" description="EF-hand" evidence="3">
    <location>
        <begin position="95"/>
        <end position="130"/>
    </location>
</feature>
<dbReference type="EMBL" id="GL349457">
    <property type="protein sequence ID" value="KNC49775.1"/>
    <property type="molecule type" value="Genomic_DNA"/>
</dbReference>
<feature type="region of interest" description="Disordered" evidence="2">
    <location>
        <begin position="221"/>
        <end position="353"/>
    </location>
</feature>
<evidence type="ECO:0000313" key="4">
    <source>
        <dbReference type="EMBL" id="KNC49775.1"/>
    </source>
</evidence>
<evidence type="ECO:0000256" key="1">
    <source>
        <dbReference type="ARBA" id="ARBA00022837"/>
    </source>
</evidence>
<dbReference type="GO" id="GO:0005509">
    <property type="term" value="F:calcium ion binding"/>
    <property type="evidence" value="ECO:0007669"/>
    <property type="project" value="InterPro"/>
</dbReference>
<feature type="compositionally biased region" description="Basic and acidic residues" evidence="2">
    <location>
        <begin position="289"/>
        <end position="342"/>
    </location>
</feature>
<dbReference type="OrthoDB" id="167809at2759"/>
<keyword evidence="1" id="KW-0106">Calcium</keyword>
<feature type="compositionally biased region" description="Basic residues" evidence="2">
    <location>
        <begin position="269"/>
        <end position="288"/>
    </location>
</feature>
<proteinExistence type="predicted"/>
<evidence type="ECO:0000313" key="5">
    <source>
        <dbReference type="Proteomes" id="UP000054408"/>
    </source>
</evidence>